<evidence type="ECO:0000313" key="1">
    <source>
        <dbReference type="EMBL" id="ANO35583.1"/>
    </source>
</evidence>
<protein>
    <submittedName>
        <fullName evidence="1">Uncharacterized protein</fullName>
    </submittedName>
</protein>
<keyword evidence="1" id="KW-0614">Plasmid</keyword>
<reference evidence="1 2" key="1">
    <citation type="submission" date="2016-06" db="EMBL/GenBank/DDBJ databases">
        <title>Adaptive Radiation by Waves of Gene Transfer Leads to Fine-Scale Resource Partitioning in Marine Microbes.</title>
        <authorList>
            <person name="Hehemann J.-H."/>
            <person name="Arevalo P."/>
            <person name="Datta M.S."/>
            <person name="Yu X."/>
            <person name="Corzett C."/>
            <person name="Henschel A."/>
            <person name="Preheim S.P."/>
            <person name="Timberlake S."/>
            <person name="Alm E.J."/>
            <person name="Polz M.F."/>
        </authorList>
    </citation>
    <scope>NUCLEOTIDE SEQUENCE [LARGE SCALE GENOMIC DNA]</scope>
    <source>
        <strain evidence="1 2">FF50</strain>
        <plasmid evidence="1 2">unnamed1</plasmid>
    </source>
</reference>
<accession>A0AAN1CUD1</accession>
<organism evidence="1 2">
    <name type="scientific">Vibrio breoganii</name>
    <dbReference type="NCBI Taxonomy" id="553239"/>
    <lineage>
        <taxon>Bacteria</taxon>
        <taxon>Pseudomonadati</taxon>
        <taxon>Pseudomonadota</taxon>
        <taxon>Gammaproteobacteria</taxon>
        <taxon>Vibrionales</taxon>
        <taxon>Vibrionaceae</taxon>
        <taxon>Vibrio</taxon>
    </lineage>
</organism>
<name>A0AAN1CUD1_9VIBR</name>
<gene>
    <name evidence="1" type="ORF">A6E01_20435</name>
</gene>
<dbReference type="KEGG" id="vbr:A6E01_20435"/>
<proteinExistence type="predicted"/>
<sequence>MGLFIYEIEGVNNSLHTMYALAHCDPAEHLCESLYRTAVNDMKVEDLAVRFIAANANQVRLHTSEDRHGVVYKVKIKNDWQIEVNYTQHGNTHAIAKLPASAFLNKYGTEQHKRTIVFQDLTKHNFMTAEEGLTQLAKSKQRAFDLFTKHQKASGRVALAKAKSIAWALTDISDTLTENETVALHAIQTELRESEGTLIELT</sequence>
<geneLocation type="plasmid" evidence="1 2">
    <name>unnamed1</name>
</geneLocation>
<dbReference type="RefSeq" id="WP_065211342.1">
    <property type="nucleotide sequence ID" value="NZ_CP016179.1"/>
</dbReference>
<dbReference type="Proteomes" id="UP000092018">
    <property type="component" value="Plasmid unnamed1"/>
</dbReference>
<dbReference type="EMBL" id="CP016179">
    <property type="protein sequence ID" value="ANO35583.1"/>
    <property type="molecule type" value="Genomic_DNA"/>
</dbReference>
<evidence type="ECO:0000313" key="2">
    <source>
        <dbReference type="Proteomes" id="UP000092018"/>
    </source>
</evidence>
<dbReference type="AlphaFoldDB" id="A0AAN1CUD1"/>